<dbReference type="RefSeq" id="WP_193688487.1">
    <property type="nucleotide sequence ID" value="NZ_CP062941.1"/>
</dbReference>
<evidence type="ECO:0000256" key="1">
    <source>
        <dbReference type="ARBA" id="ARBA00022679"/>
    </source>
</evidence>
<evidence type="ECO:0000259" key="5">
    <source>
        <dbReference type="PROSITE" id="PS50109"/>
    </source>
</evidence>
<name>A0A7L9U8Y4_9BURK</name>
<evidence type="ECO:0000256" key="2">
    <source>
        <dbReference type="ARBA" id="ARBA00022777"/>
    </source>
</evidence>
<dbReference type="EMBL" id="CP062941">
    <property type="protein sequence ID" value="QOL51513.1"/>
    <property type="molecule type" value="Genomic_DNA"/>
</dbReference>
<keyword evidence="7" id="KW-1185">Reference proteome</keyword>
<protein>
    <submittedName>
        <fullName evidence="6">Sensor histidine kinase</fullName>
    </submittedName>
</protein>
<dbReference type="InterPro" id="IPR005467">
    <property type="entry name" value="His_kinase_dom"/>
</dbReference>
<dbReference type="GO" id="GO:0000155">
    <property type="term" value="F:phosphorelay sensor kinase activity"/>
    <property type="evidence" value="ECO:0007669"/>
    <property type="project" value="InterPro"/>
</dbReference>
<dbReference type="PANTHER" id="PTHR24421:SF59">
    <property type="entry name" value="OXYGEN SENSOR HISTIDINE KINASE NREB"/>
    <property type="match status" value="1"/>
</dbReference>
<dbReference type="Proteomes" id="UP000593875">
    <property type="component" value="Chromosome"/>
</dbReference>
<feature type="region of interest" description="Disordered" evidence="4">
    <location>
        <begin position="1"/>
        <end position="25"/>
    </location>
</feature>
<evidence type="ECO:0000313" key="6">
    <source>
        <dbReference type="EMBL" id="QOL51513.1"/>
    </source>
</evidence>
<gene>
    <name evidence="6" type="ORF">LPB04_09785</name>
</gene>
<dbReference type="InterPro" id="IPR036890">
    <property type="entry name" value="HATPase_C_sf"/>
</dbReference>
<dbReference type="Gene3D" id="3.30.565.10">
    <property type="entry name" value="Histidine kinase-like ATPase, C-terminal domain"/>
    <property type="match status" value="1"/>
</dbReference>
<evidence type="ECO:0000256" key="3">
    <source>
        <dbReference type="ARBA" id="ARBA00023012"/>
    </source>
</evidence>
<keyword evidence="3" id="KW-0902">Two-component regulatory system</keyword>
<dbReference type="CDD" id="cd16917">
    <property type="entry name" value="HATPase_UhpB-NarQ-NarX-like"/>
    <property type="match status" value="1"/>
</dbReference>
<keyword evidence="1" id="KW-0808">Transferase</keyword>
<organism evidence="6 7">
    <name type="scientific">Massilia litorea</name>
    <dbReference type="NCBI Taxonomy" id="2769491"/>
    <lineage>
        <taxon>Bacteria</taxon>
        <taxon>Pseudomonadati</taxon>
        <taxon>Pseudomonadota</taxon>
        <taxon>Betaproteobacteria</taxon>
        <taxon>Burkholderiales</taxon>
        <taxon>Oxalobacteraceae</taxon>
        <taxon>Telluria group</taxon>
        <taxon>Massilia</taxon>
    </lineage>
</organism>
<reference evidence="6 7" key="1">
    <citation type="submission" date="2020-10" db="EMBL/GenBank/DDBJ databases">
        <title>Genome sequencing of Massilia sp. LPB0304.</title>
        <authorList>
            <person name="Kim J."/>
        </authorList>
    </citation>
    <scope>NUCLEOTIDE SEQUENCE [LARGE SCALE GENOMIC DNA]</scope>
    <source>
        <strain evidence="6 7">LPB0304</strain>
    </source>
</reference>
<dbReference type="InterPro" id="IPR011712">
    <property type="entry name" value="Sig_transdc_His_kin_sub3_dim/P"/>
</dbReference>
<dbReference type="Gene3D" id="1.20.5.1930">
    <property type="match status" value="1"/>
</dbReference>
<proteinExistence type="predicted"/>
<evidence type="ECO:0000256" key="4">
    <source>
        <dbReference type="SAM" id="MobiDB-lite"/>
    </source>
</evidence>
<dbReference type="InterPro" id="IPR050482">
    <property type="entry name" value="Sensor_HK_TwoCompSys"/>
</dbReference>
<dbReference type="KEGG" id="mlir:LPB04_09785"/>
<dbReference type="InterPro" id="IPR003594">
    <property type="entry name" value="HATPase_dom"/>
</dbReference>
<feature type="domain" description="Histidine kinase" evidence="5">
    <location>
        <begin position="195"/>
        <end position="284"/>
    </location>
</feature>
<dbReference type="GO" id="GO:0046983">
    <property type="term" value="F:protein dimerization activity"/>
    <property type="evidence" value="ECO:0007669"/>
    <property type="project" value="InterPro"/>
</dbReference>
<dbReference type="SUPFAM" id="SSF55874">
    <property type="entry name" value="ATPase domain of HSP90 chaperone/DNA topoisomerase II/histidine kinase"/>
    <property type="match status" value="1"/>
</dbReference>
<dbReference type="AlphaFoldDB" id="A0A7L9U8Y4"/>
<sequence length="296" mass="32691">MLTQPSGRRSEARGQPQTNQREEGEDIGAEHEAAMLRLTQDQMLVNQALVEKIFACERAEAALRASEKKLHDLLAHQLATREDERKRISRELHDTLGQNLLALRMDIVMMHQETTSRHYRLRDRIGAALDNVDVTLRSVKQLLGELRPSGLELGLLATVEMELRKFTRASGIACELSGNPGIDDLSIGEEEIVTLYRALQECLNNVFRHSLASRVNVRLEAHDDRLEMSIVDNGIGFDPAAPRKANSFGLLDLHERVARHGGKLIVKGARAHGTEVVLDIPIATASADSSGPPAIG</sequence>
<keyword evidence="2 6" id="KW-0418">Kinase</keyword>
<dbReference type="GO" id="GO:0016020">
    <property type="term" value="C:membrane"/>
    <property type="evidence" value="ECO:0007669"/>
    <property type="project" value="InterPro"/>
</dbReference>
<accession>A0A7L9U8Y4</accession>
<dbReference type="PROSITE" id="PS50109">
    <property type="entry name" value="HIS_KIN"/>
    <property type="match status" value="1"/>
</dbReference>
<dbReference type="SMART" id="SM00387">
    <property type="entry name" value="HATPase_c"/>
    <property type="match status" value="1"/>
</dbReference>
<dbReference type="Pfam" id="PF02518">
    <property type="entry name" value="HATPase_c"/>
    <property type="match status" value="1"/>
</dbReference>
<evidence type="ECO:0000313" key="7">
    <source>
        <dbReference type="Proteomes" id="UP000593875"/>
    </source>
</evidence>
<dbReference type="PANTHER" id="PTHR24421">
    <property type="entry name" value="NITRATE/NITRITE SENSOR PROTEIN NARX-RELATED"/>
    <property type="match status" value="1"/>
</dbReference>
<dbReference type="Pfam" id="PF07730">
    <property type="entry name" value="HisKA_3"/>
    <property type="match status" value="1"/>
</dbReference>